<dbReference type="InterPro" id="IPR017850">
    <property type="entry name" value="Alkaline_phosphatase_core_sf"/>
</dbReference>
<dbReference type="PANTHER" id="PTHR11596:SF5">
    <property type="entry name" value="ALKALINE PHOSPHATASE"/>
    <property type="match status" value="1"/>
</dbReference>
<dbReference type="Proteomes" id="UP001165287">
    <property type="component" value="Unassembled WGS sequence"/>
</dbReference>
<dbReference type="PANTHER" id="PTHR11596">
    <property type="entry name" value="ALKALINE PHOSPHATASE"/>
    <property type="match status" value="1"/>
</dbReference>
<protein>
    <submittedName>
        <fullName evidence="3">Alkaline phosphatase</fullName>
    </submittedName>
</protein>
<dbReference type="InterPro" id="IPR042085">
    <property type="entry name" value="Ap_crown"/>
</dbReference>
<dbReference type="SUPFAM" id="SSF53649">
    <property type="entry name" value="Alkaline phosphatase-like"/>
    <property type="match status" value="1"/>
</dbReference>
<dbReference type="RefSeq" id="WP_224140591.1">
    <property type="nucleotide sequence ID" value="NZ_JAIQUM010000047.1"/>
</dbReference>
<proteinExistence type="inferred from homology"/>
<dbReference type="SMART" id="SM00098">
    <property type="entry name" value="alkPPc"/>
    <property type="match status" value="1"/>
</dbReference>
<keyword evidence="4" id="KW-1185">Reference proteome</keyword>
<name>A0ABS7UV06_9BACI</name>
<evidence type="ECO:0000313" key="3">
    <source>
        <dbReference type="EMBL" id="MBZ5752131.1"/>
    </source>
</evidence>
<gene>
    <name evidence="3" type="ORF">K9V48_18215</name>
</gene>
<organism evidence="3 4">
    <name type="scientific">Metabacillus rhizolycopersici</name>
    <dbReference type="NCBI Taxonomy" id="2875709"/>
    <lineage>
        <taxon>Bacteria</taxon>
        <taxon>Bacillati</taxon>
        <taxon>Bacillota</taxon>
        <taxon>Bacilli</taxon>
        <taxon>Bacillales</taxon>
        <taxon>Bacillaceae</taxon>
        <taxon>Metabacillus</taxon>
    </lineage>
</organism>
<dbReference type="EMBL" id="JAIQUM010000047">
    <property type="protein sequence ID" value="MBZ5752131.1"/>
    <property type="molecule type" value="Genomic_DNA"/>
</dbReference>
<accession>A0ABS7UV06</accession>
<evidence type="ECO:0000256" key="1">
    <source>
        <dbReference type="ARBA" id="ARBA00022553"/>
    </source>
</evidence>
<keyword evidence="1" id="KW-0597">Phosphoprotein</keyword>
<dbReference type="PRINTS" id="PR00113">
    <property type="entry name" value="ALKPHPHTASE"/>
</dbReference>
<evidence type="ECO:0000313" key="4">
    <source>
        <dbReference type="Proteomes" id="UP001165287"/>
    </source>
</evidence>
<evidence type="ECO:0000256" key="2">
    <source>
        <dbReference type="RuleBase" id="RU003946"/>
    </source>
</evidence>
<dbReference type="InterPro" id="IPR001952">
    <property type="entry name" value="Alkaline_phosphatase"/>
</dbReference>
<reference evidence="3" key="1">
    <citation type="submission" date="2024-05" db="EMBL/GenBank/DDBJ databases">
        <title>Metabacillus sp. nov., isolated from the rhizosphere soil of tomato plants.</title>
        <authorList>
            <person name="Ma R."/>
        </authorList>
    </citation>
    <scope>NUCLEOTIDE SEQUENCE</scope>
    <source>
        <strain evidence="3">DBTR6</strain>
    </source>
</reference>
<dbReference type="Pfam" id="PF00245">
    <property type="entry name" value="Alk_phosphatase"/>
    <property type="match status" value="1"/>
</dbReference>
<dbReference type="Gene3D" id="1.10.1200.140">
    <property type="entry name" value="Alkaline phosphatase, crown domain"/>
    <property type="match status" value="1"/>
</dbReference>
<sequence>MLKNFIGGIIVNVSKKVIGVTLAGALVLGSLGLANNGEKVEAKKDPTKAKNVIMLVMDGTSAGATTLARYYKGEKLALDEIMTGGVSTFSAESAITDSAPAATALATGNKSNDKYVGVLPSVVNSPGVDPSLTKNAFKPVVNVLEGAKASGKATGIIATSEIQHATPAGFSAHVDQRSNYDTIAEQQVYQGIDVVLGGGKEALELGSGKNNRKDGENLIEVIEEKGYDLVETKDALLNSKSKKIWGAFAPNALAYDFDREETKPEEPTLADMTGKAINTLSKDKDGFFLFVEGSKVDWAAHSNDPIGIIGDVLAFDSAVEKALDFAKKDKNTLVIAITDHANSGITIGNLNTSSSYPSIPVSAYIDPLKKASMTLEGALTKYNAGEVSLTEAAALYGLDQLSNEESAKLKASKNLGKTFVELLSARANIGFTTGGHTGEDVFLYSYGPGNPVGFIDNTDIAHTMAASMGFDLKRLDKNMFIKASDAFKGATLKTDNTDGKNPVLTVKKGKKVAAFPVNKNIMIINGKETELNSIVVQSKTGEFYVSKDTVNTFEKAK</sequence>
<dbReference type="Gene3D" id="3.40.720.10">
    <property type="entry name" value="Alkaline Phosphatase, subunit A"/>
    <property type="match status" value="1"/>
</dbReference>
<comment type="caution">
    <text evidence="3">The sequence shown here is derived from an EMBL/GenBank/DDBJ whole genome shotgun (WGS) entry which is preliminary data.</text>
</comment>
<comment type="similarity">
    <text evidence="2">Belongs to the alkaline phosphatase family.</text>
</comment>
<dbReference type="CDD" id="cd16012">
    <property type="entry name" value="ALP"/>
    <property type="match status" value="1"/>
</dbReference>